<dbReference type="GeneID" id="95391399"/>
<feature type="region of interest" description="Disordered" evidence="1">
    <location>
        <begin position="1"/>
        <end position="45"/>
    </location>
</feature>
<evidence type="ECO:0000313" key="3">
    <source>
        <dbReference type="EMBL" id="MBB3729204.1"/>
    </source>
</evidence>
<name>A0A7W5YSL8_9ACTN</name>
<accession>A0A7W5YSL8</accession>
<dbReference type="NCBIfam" id="NF038083">
    <property type="entry name" value="CU044_5270_fam"/>
    <property type="match status" value="1"/>
</dbReference>
<dbReference type="RefSeq" id="WP_183652165.1">
    <property type="nucleotide sequence ID" value="NZ_JACIBV010000001.1"/>
</dbReference>
<evidence type="ECO:0000256" key="2">
    <source>
        <dbReference type="SAM" id="Phobius"/>
    </source>
</evidence>
<evidence type="ECO:0000313" key="4">
    <source>
        <dbReference type="Proteomes" id="UP000579945"/>
    </source>
</evidence>
<organism evidence="3 4">
    <name type="scientific">Nonomuraea dietziae</name>
    <dbReference type="NCBI Taxonomy" id="65515"/>
    <lineage>
        <taxon>Bacteria</taxon>
        <taxon>Bacillati</taxon>
        <taxon>Actinomycetota</taxon>
        <taxon>Actinomycetes</taxon>
        <taxon>Streptosporangiales</taxon>
        <taxon>Streptosporangiaceae</taxon>
        <taxon>Nonomuraea</taxon>
    </lineage>
</organism>
<keyword evidence="2" id="KW-1133">Transmembrane helix</keyword>
<dbReference type="AlphaFoldDB" id="A0A7W5YSL8"/>
<evidence type="ECO:0000256" key="1">
    <source>
        <dbReference type="SAM" id="MobiDB-lite"/>
    </source>
</evidence>
<keyword evidence="4" id="KW-1185">Reference proteome</keyword>
<protein>
    <recommendedName>
        <fullName evidence="5">CU044_5270 family protein</fullName>
    </recommendedName>
</protein>
<feature type="compositionally biased region" description="Polar residues" evidence="1">
    <location>
        <begin position="1"/>
        <end position="11"/>
    </location>
</feature>
<keyword evidence="2" id="KW-0472">Membrane</keyword>
<comment type="caution">
    <text evidence="3">The sequence shown here is derived from an EMBL/GenBank/DDBJ whole genome shotgun (WGS) entry which is preliminary data.</text>
</comment>
<dbReference type="Proteomes" id="UP000579945">
    <property type="component" value="Unassembled WGS sequence"/>
</dbReference>
<dbReference type="EMBL" id="JACIBV010000001">
    <property type="protein sequence ID" value="MBB3729204.1"/>
    <property type="molecule type" value="Genomic_DNA"/>
</dbReference>
<keyword evidence="2" id="KW-0812">Transmembrane</keyword>
<sequence>MDEITLLSQSLPDAPPPSAEATARARASVLAAEREAGPRPKPARVRRGARWTWGWTVGAAMATATVVTAVVALVSSMATVTAPVLVRPTGIDLLLQIADSAARQPATEGAYWHTKAVDGGSFRTGEPPYTFEAQSTREVWQPRDLADHALTENWTRFVRPASPQDEQAWRAAGAPEKVRPVCMEGDDCEPIRITDVPSDCSYEWKVEDGYLPQRGVGEFTVEDLRKLPDDPERLREALKPYHQIWYDRGFEQSFEEFLPTASGLLELPIEPGTRAALLRLLATLPETKVHGETVDPLGRPGLSVSFGEKGTVLVSGKEETPVQNRTVLDLTTGMPLADLDVDPTGRIAGYEAMEIAQWTDLRPEEPRGCKKTS</sequence>
<reference evidence="3 4" key="1">
    <citation type="submission" date="2020-08" db="EMBL/GenBank/DDBJ databases">
        <title>Sequencing the genomes of 1000 actinobacteria strains.</title>
        <authorList>
            <person name="Klenk H.-P."/>
        </authorList>
    </citation>
    <scope>NUCLEOTIDE SEQUENCE [LARGE SCALE GENOMIC DNA]</scope>
    <source>
        <strain evidence="3 4">DSM 44320</strain>
    </source>
</reference>
<proteinExistence type="predicted"/>
<gene>
    <name evidence="3" type="ORF">FHR33_005064</name>
</gene>
<feature type="transmembrane region" description="Helical" evidence="2">
    <location>
        <begin position="51"/>
        <end position="74"/>
    </location>
</feature>
<feature type="compositionally biased region" description="Low complexity" evidence="1">
    <location>
        <begin position="19"/>
        <end position="31"/>
    </location>
</feature>
<dbReference type="InterPro" id="IPR047789">
    <property type="entry name" value="CU044_5270-like"/>
</dbReference>
<evidence type="ECO:0008006" key="5">
    <source>
        <dbReference type="Google" id="ProtNLM"/>
    </source>
</evidence>